<evidence type="ECO:0008006" key="3">
    <source>
        <dbReference type="Google" id="ProtNLM"/>
    </source>
</evidence>
<comment type="caution">
    <text evidence="1">The sequence shown here is derived from an EMBL/GenBank/DDBJ whole genome shotgun (WGS) entry which is preliminary data.</text>
</comment>
<evidence type="ECO:0000313" key="2">
    <source>
        <dbReference type="Proteomes" id="UP001138751"/>
    </source>
</evidence>
<proteinExistence type="predicted"/>
<dbReference type="Proteomes" id="UP001138751">
    <property type="component" value="Unassembled WGS sequence"/>
</dbReference>
<protein>
    <recommendedName>
        <fullName evidence="3">Cadherin-like domain-containing protein</fullName>
    </recommendedName>
</protein>
<reference evidence="1" key="1">
    <citation type="submission" date="2020-01" db="EMBL/GenBank/DDBJ databases">
        <authorList>
            <person name="Rat A."/>
        </authorList>
    </citation>
    <scope>NUCLEOTIDE SEQUENCE</scope>
    <source>
        <strain evidence="1">LMG 31231</strain>
    </source>
</reference>
<organism evidence="1 2">
    <name type="scientific">Neoroseomonas soli</name>
    <dbReference type="NCBI Taxonomy" id="1081025"/>
    <lineage>
        <taxon>Bacteria</taxon>
        <taxon>Pseudomonadati</taxon>
        <taxon>Pseudomonadota</taxon>
        <taxon>Alphaproteobacteria</taxon>
        <taxon>Acetobacterales</taxon>
        <taxon>Acetobacteraceae</taxon>
        <taxon>Neoroseomonas</taxon>
    </lineage>
</organism>
<dbReference type="EMBL" id="JAAEDM010000088">
    <property type="protein sequence ID" value="MBR0673769.1"/>
    <property type="molecule type" value="Genomic_DNA"/>
</dbReference>
<name>A0A9X9X2Z0_9PROT</name>
<dbReference type="Gene3D" id="2.60.40.2810">
    <property type="match status" value="1"/>
</dbReference>
<dbReference type="AlphaFoldDB" id="A0A9X9X2Z0"/>
<evidence type="ECO:0000313" key="1">
    <source>
        <dbReference type="EMBL" id="MBR0673769.1"/>
    </source>
</evidence>
<sequence>MADMTFTIAGGPGVEVHVVEEGGALRFTVSILGTGGLTADLRGLFFQVADESLLQGLRLTEGGAAVTEFRSQEDGVIDLGQGANMQGAASAFDVGVEIGTAGIGHDDWQTATFVLSHATEALSLDLIAAMDFGVRLTSVGVEGGERSDGLKLVGTAPEASGGNGAPVAANDSAFTDEDTRIDIAVLGNDSDPDGDTLTVSLGSATSSLGAAISVNPDGSISYDPSGSAKLGALNTDQEATDSFTYTITDPDGATSTATVEVTVGGITDVIGGFLGKTLTYTYDYLPGTANSFDFSKEVTVGDGTEVPEMIGGGIFDVASLDITDTQLIIDYYQASFWESGGFNGFRITDTLGVLSEITGVTIRESNMLGFDTSDISVTTDSITVDWAGLSFTADTRIVLDVSFA</sequence>
<keyword evidence="2" id="KW-1185">Reference proteome</keyword>
<dbReference type="RefSeq" id="WP_211864171.1">
    <property type="nucleotide sequence ID" value="NZ_JAAEDM010000088.1"/>
</dbReference>
<reference evidence="1" key="2">
    <citation type="journal article" date="2021" name="Syst. Appl. Microbiol.">
        <title>Roseomonas hellenica sp. nov., isolated from roots of wild-growing Alkanna tinctoria.</title>
        <authorList>
            <person name="Rat A."/>
            <person name="Naranjo H.D."/>
            <person name="Lebbe L."/>
            <person name="Cnockaert M."/>
            <person name="Krigas N."/>
            <person name="Grigoriadou K."/>
            <person name="Maloupa E."/>
            <person name="Willems A."/>
        </authorList>
    </citation>
    <scope>NUCLEOTIDE SEQUENCE</scope>
    <source>
        <strain evidence="1">LMG 31231</strain>
    </source>
</reference>
<accession>A0A9X9X2Z0</accession>
<dbReference type="Pfam" id="PF17963">
    <property type="entry name" value="Big_9"/>
    <property type="match status" value="1"/>
</dbReference>
<gene>
    <name evidence="1" type="ORF">GXW76_21525</name>
</gene>